<feature type="domain" description="Protein export membrane protein SecD/SecF C-terminal" evidence="11">
    <location>
        <begin position="488"/>
        <end position="658"/>
    </location>
</feature>
<dbReference type="InterPro" id="IPR048634">
    <property type="entry name" value="SecD_SecF_C"/>
</dbReference>
<feature type="transmembrane region" description="Helical" evidence="9">
    <location>
        <begin position="945"/>
        <end position="963"/>
    </location>
</feature>
<evidence type="ECO:0000256" key="6">
    <source>
        <dbReference type="ARBA" id="ARBA00022989"/>
    </source>
</evidence>
<comment type="subunit">
    <text evidence="10">Forms a complex with SecD. Part of the essential Sec protein translocation apparatus which comprises SecA, SecYEG and auxiliary proteins SecDF. Other proteins may also be involved.</text>
</comment>
<dbReference type="Pfam" id="PF22599">
    <property type="entry name" value="SecDF_P1_head"/>
    <property type="match status" value="1"/>
</dbReference>
<dbReference type="NCBIfam" id="TIGR01129">
    <property type="entry name" value="secD"/>
    <property type="match status" value="1"/>
</dbReference>
<dbReference type="GeneID" id="98673949"/>
<dbReference type="NCBIfam" id="TIGR00966">
    <property type="entry name" value="transloc_SecF"/>
    <property type="match status" value="1"/>
</dbReference>
<feature type="transmembrane region" description="Helical" evidence="9">
    <location>
        <begin position="631"/>
        <end position="655"/>
    </location>
</feature>
<dbReference type="KEGG" id="ada:A5CPEGH6_19640"/>
<keyword evidence="3 9" id="KW-1003">Cell membrane</keyword>
<dbReference type="Gene3D" id="3.30.1360.200">
    <property type="match status" value="1"/>
</dbReference>
<feature type="transmembrane region" description="Helical" evidence="9">
    <location>
        <begin position="969"/>
        <end position="993"/>
    </location>
</feature>
<reference evidence="15" key="1">
    <citation type="submission" date="2019-06" db="EMBL/GenBank/DDBJ databases">
        <title>Alistipes onderdonkii subsp. vulgaris subsp. nov., Alistipes dispar sp. nov. and Alistipes communis sp. nov., isolated from human faeces, and creation of Alistipes onderdonkii subsp. onderdonkii subsp. nov.</title>
        <authorList>
            <person name="Sakamoto M."/>
            <person name="Ikeyama N."/>
            <person name="Ogata Y."/>
            <person name="Suda W."/>
            <person name="Iino T."/>
            <person name="Hattori M."/>
            <person name="Ohkuma M."/>
        </authorList>
    </citation>
    <scope>NUCLEOTIDE SEQUENCE [LARGE SCALE GENOMIC DNA]</scope>
    <source>
        <strain evidence="15">5CPEGH6</strain>
    </source>
</reference>
<organism evidence="14 15">
    <name type="scientific">Alistipes dispar</name>
    <dbReference type="NCBI Taxonomy" id="2585119"/>
    <lineage>
        <taxon>Bacteria</taxon>
        <taxon>Pseudomonadati</taxon>
        <taxon>Bacteroidota</taxon>
        <taxon>Bacteroidia</taxon>
        <taxon>Bacteroidales</taxon>
        <taxon>Rikenellaceae</taxon>
        <taxon>Alistipes</taxon>
    </lineage>
</organism>
<gene>
    <name evidence="10" type="primary">secF</name>
    <name evidence="9" type="synonym">secD</name>
    <name evidence="14" type="ORF">A5CPEGH6_19640</name>
</gene>
<keyword evidence="15" id="KW-1185">Reference proteome</keyword>
<dbReference type="GO" id="GO:0015450">
    <property type="term" value="F:protein-transporting ATPase activity"/>
    <property type="evidence" value="ECO:0007669"/>
    <property type="project" value="InterPro"/>
</dbReference>
<dbReference type="OrthoDB" id="9805019at2"/>
<dbReference type="InterPro" id="IPR005665">
    <property type="entry name" value="SecF_bac"/>
</dbReference>
<feature type="transmembrane region" description="Helical" evidence="9">
    <location>
        <begin position="603"/>
        <end position="625"/>
    </location>
</feature>
<dbReference type="EMBL" id="AP019736">
    <property type="protein sequence ID" value="BBL07326.1"/>
    <property type="molecule type" value="Genomic_DNA"/>
</dbReference>
<feature type="transmembrane region" description="Helical" evidence="9">
    <location>
        <begin position="894"/>
        <end position="914"/>
    </location>
</feature>
<name>A0A4Y1X4E1_9BACT</name>
<dbReference type="PANTHER" id="PTHR30081:SF1">
    <property type="entry name" value="PROTEIN TRANSLOCASE SUBUNIT SECD"/>
    <property type="match status" value="1"/>
</dbReference>
<evidence type="ECO:0000256" key="3">
    <source>
        <dbReference type="ARBA" id="ARBA00022475"/>
    </source>
</evidence>
<dbReference type="Pfam" id="PF07549">
    <property type="entry name" value="Sec_GG"/>
    <property type="match status" value="2"/>
</dbReference>
<dbReference type="Proteomes" id="UP000319374">
    <property type="component" value="Chromosome"/>
</dbReference>
<dbReference type="InterPro" id="IPR022645">
    <property type="entry name" value="SecD/SecF_bac"/>
</dbReference>
<proteinExistence type="inferred from homology"/>
<feature type="domain" description="SecDF P1 head subdomain" evidence="13">
    <location>
        <begin position="391"/>
        <end position="486"/>
    </location>
</feature>
<dbReference type="FunFam" id="1.20.1640.10:FF:000004">
    <property type="entry name" value="Protein translocase subunit SecD"/>
    <property type="match status" value="1"/>
</dbReference>
<feature type="transmembrane region" description="Helical" evidence="9">
    <location>
        <begin position="689"/>
        <end position="707"/>
    </location>
</feature>
<dbReference type="HAMAP" id="MF_01463_B">
    <property type="entry name" value="SecD_B"/>
    <property type="match status" value="1"/>
</dbReference>
<evidence type="ECO:0000256" key="4">
    <source>
        <dbReference type="ARBA" id="ARBA00022692"/>
    </source>
</evidence>
<comment type="similarity">
    <text evidence="10">Belongs to the SecD/SecF family. SecF subfamily.</text>
</comment>
<dbReference type="HAMAP" id="MF_01464_B">
    <property type="entry name" value="SecF_B"/>
    <property type="match status" value="1"/>
</dbReference>
<keyword evidence="7 9" id="KW-0811">Translocation</keyword>
<keyword evidence="4 9" id="KW-0812">Transmembrane</keyword>
<sequence length="1007" mass="109360">MQSKGFIKLIAVLLALACVYQLSFTFKTRSVEKKAAEYAAQFPLEEQPGAEQHYLDSVQNLPVYNMGLRKFTYKECKEKELNLGLDLKGGMNVMLEVQVEDVVKALAGDSQNDPAFVEAIAEANEAMKQGSSNDYIADFVKAYERLSGGRPIAGIFVSPDRKDITLESSDADVEKILKRETEAAIAASFNVLRSRIDHFGVTQPNIMRLPNSHRILVELPGVKEPQRVRDLLQGTASLEFWTTYDAREVLPILVSADKFIRSEQSAQPAAGEAEVSAEAASTAPAAGETSGLIAEVGADSASVAESARTGNYDREENPLFAVLDPSFAGGAAIGAAYKADMAAVNAYLAQPAVRELFPADILFKWGVKGDDHIDGRYYLYAIRVSTPDGKAPLDGSVVTEATEQYAQRGATAEVSMTMNAEGTQEWARMTGENIGKCIAIVLDGYVYSAPRVNGKIDKGQSSITGDFTIQEAKDLANVLNSGKVPAPAKIIQDTVVGPSLGQESINAGMLSFVIAFILVLLYMGLFYKTAGWMADIALLTNVFLLMGVLVSFGAVLTLPGIAGIVLTMGMAVDANVIIYERIKEELRGGKGISLAIKDGFSKAYSAIIDGQLTTIITGIVLFVFGTGPVQGFATTLIIGIVTSVFCAIFITRLMIEWIVAKWGSISFSYKWSEAFLSNTHVDFIGKRKVAYVLAVALMALSCVSFAVRGLNLGAEFTGGRAYVVRFDKPVSAEDVRENLDKAFSRIADADASSVSFEVKQYGNENQMRIVTQYRYDDTSDEATAEVEKIVYDALSPLYSYAITFEQFRNTQTDLNGILTADKIGPSIAQDMTWNAIYSVLFSLIAIGLYITFRFKRWQWATGATAALAFNALLIIGIFSMFYGLLPFNLEVNQAFIAAILTIIGYAINDTVVVFDRIREYLGLYPKRNLKELVNGAINSTLSRTINTSGTTLVTLLAIFFFGGETIRGFIFALIIGVVVGTAATIFIATPIAYDLMIRRAAKAGEEK</sequence>
<keyword evidence="8 9" id="KW-0472">Membrane</keyword>
<evidence type="ECO:0000256" key="1">
    <source>
        <dbReference type="ARBA" id="ARBA00004651"/>
    </source>
</evidence>
<evidence type="ECO:0000256" key="2">
    <source>
        <dbReference type="ARBA" id="ARBA00022448"/>
    </source>
</evidence>
<evidence type="ECO:0000256" key="10">
    <source>
        <dbReference type="HAMAP-Rule" id="MF_01464"/>
    </source>
</evidence>
<dbReference type="RefSeq" id="WP_141429514.1">
    <property type="nucleotide sequence ID" value="NZ_AP019736.1"/>
</dbReference>
<feature type="transmembrane region" description="Helical" evidence="9">
    <location>
        <begin position="536"/>
        <end position="555"/>
    </location>
</feature>
<feature type="domain" description="Protein translocase subunit SecDF P1" evidence="12">
    <location>
        <begin position="187"/>
        <end position="242"/>
    </location>
</feature>
<dbReference type="InterPro" id="IPR005791">
    <property type="entry name" value="SecD"/>
</dbReference>
<feature type="transmembrane region" description="Helical" evidence="9">
    <location>
        <begin position="561"/>
        <end position="582"/>
    </location>
</feature>
<dbReference type="InterPro" id="IPR054384">
    <property type="entry name" value="SecDF_P1_head"/>
</dbReference>
<evidence type="ECO:0000256" key="9">
    <source>
        <dbReference type="HAMAP-Rule" id="MF_01463"/>
    </source>
</evidence>
<dbReference type="NCBIfam" id="NF009585">
    <property type="entry name" value="PRK13024.1-5"/>
    <property type="match status" value="1"/>
</dbReference>
<evidence type="ECO:0000259" key="12">
    <source>
        <dbReference type="Pfam" id="PF21760"/>
    </source>
</evidence>
<evidence type="ECO:0000313" key="14">
    <source>
        <dbReference type="EMBL" id="BBL07326.1"/>
    </source>
</evidence>
<comment type="subunit">
    <text evidence="9">Forms a complex with SecF. Part of the essential Sec protein translocation apparatus which comprises SecA, SecYEG and auxiliary proteins SecDF. Other proteins may also be involved.</text>
</comment>
<dbReference type="PRINTS" id="PR01755">
    <property type="entry name" value="SECFTRNLCASE"/>
</dbReference>
<dbReference type="GO" id="GO:0065002">
    <property type="term" value="P:intracellular protein transmembrane transport"/>
    <property type="evidence" value="ECO:0007669"/>
    <property type="project" value="UniProtKB-UniRule"/>
</dbReference>
<keyword evidence="6 9" id="KW-1133">Transmembrane helix</keyword>
<evidence type="ECO:0000256" key="8">
    <source>
        <dbReference type="ARBA" id="ARBA00023136"/>
    </source>
</evidence>
<dbReference type="Gene3D" id="3.30.70.3220">
    <property type="match status" value="1"/>
</dbReference>
<comment type="caution">
    <text evidence="9">Lacks conserved residue(s) required for the propagation of feature annotation.</text>
</comment>
<dbReference type="GO" id="GO:0043952">
    <property type="term" value="P:protein transport by the Sec complex"/>
    <property type="evidence" value="ECO:0007669"/>
    <property type="project" value="UniProtKB-UniRule"/>
</dbReference>
<dbReference type="SUPFAM" id="SSF82866">
    <property type="entry name" value="Multidrug efflux transporter AcrB transmembrane domain"/>
    <property type="match status" value="2"/>
</dbReference>
<dbReference type="InterPro" id="IPR048631">
    <property type="entry name" value="SecD_1st"/>
</dbReference>
<evidence type="ECO:0000256" key="5">
    <source>
        <dbReference type="ARBA" id="ARBA00022927"/>
    </source>
</evidence>
<feature type="transmembrane region" description="Helical" evidence="9">
    <location>
        <begin position="507"/>
        <end position="527"/>
    </location>
</feature>
<comment type="function">
    <text evidence="9">Part of the Sec protein translocase complex. Interacts with the SecYEG preprotein conducting channel. SecDF uses the proton motive force (PMF) to complete protein translocation after the ATP-dependent function of SecA.</text>
</comment>
<dbReference type="InterPro" id="IPR022813">
    <property type="entry name" value="SecD/SecF_arch_bac"/>
</dbReference>
<comment type="subcellular location">
    <subcellularLocation>
        <location evidence="1 9">Cell membrane</location>
        <topology evidence="1 9">Multi-pass membrane protein</topology>
    </subcellularLocation>
</comment>
<comment type="similarity">
    <text evidence="9">Belongs to the SecD/SecF family. SecD subfamily.</text>
</comment>
<accession>A0A4Y1X4E1</accession>
<evidence type="ECO:0000259" key="11">
    <source>
        <dbReference type="Pfam" id="PF02355"/>
    </source>
</evidence>
<evidence type="ECO:0000313" key="15">
    <source>
        <dbReference type="Proteomes" id="UP000319374"/>
    </source>
</evidence>
<evidence type="ECO:0000256" key="7">
    <source>
        <dbReference type="ARBA" id="ARBA00023010"/>
    </source>
</evidence>
<protein>
    <recommendedName>
        <fullName evidence="9 10">Multifunctional fusion protein</fullName>
    </recommendedName>
    <domain>
        <recommendedName>
            <fullName evidence="9">Protein translocase subunit SecD</fullName>
        </recommendedName>
    </domain>
    <domain>
        <recommendedName>
            <fullName evidence="10">Protein-export membrane protein SecF</fullName>
        </recommendedName>
    </domain>
</protein>
<dbReference type="Gene3D" id="1.20.1640.10">
    <property type="entry name" value="Multidrug efflux transporter AcrB transmembrane domain"/>
    <property type="match status" value="2"/>
</dbReference>
<keyword evidence="2 9" id="KW-0813">Transport</keyword>
<dbReference type="PANTHER" id="PTHR30081">
    <property type="entry name" value="PROTEIN-EXPORT MEMBRANE PROTEIN SEC"/>
    <property type="match status" value="1"/>
</dbReference>
<dbReference type="Pfam" id="PF02355">
    <property type="entry name" value="SecD_SecF_C"/>
    <property type="match status" value="2"/>
</dbReference>
<feature type="transmembrane region" description="Helical" evidence="9">
    <location>
        <begin position="835"/>
        <end position="852"/>
    </location>
</feature>
<feature type="domain" description="Protein export membrane protein SecD/SecF C-terminal" evidence="11">
    <location>
        <begin position="816"/>
        <end position="995"/>
    </location>
</feature>
<dbReference type="NCBIfam" id="TIGR00916">
    <property type="entry name" value="2A0604s01"/>
    <property type="match status" value="1"/>
</dbReference>
<dbReference type="Pfam" id="PF21760">
    <property type="entry name" value="SecD_1st"/>
    <property type="match status" value="1"/>
</dbReference>
<feature type="transmembrane region" description="Helical" evidence="9">
    <location>
        <begin position="859"/>
        <end position="882"/>
    </location>
</feature>
<dbReference type="AlphaFoldDB" id="A0A4Y1X4E1"/>
<dbReference type="InterPro" id="IPR055344">
    <property type="entry name" value="SecD_SecF_C_bact"/>
</dbReference>
<evidence type="ECO:0000259" key="13">
    <source>
        <dbReference type="Pfam" id="PF22599"/>
    </source>
</evidence>
<dbReference type="GO" id="GO:0006605">
    <property type="term" value="P:protein targeting"/>
    <property type="evidence" value="ECO:0007669"/>
    <property type="project" value="UniProtKB-UniRule"/>
</dbReference>
<keyword evidence="5 9" id="KW-0653">Protein transport</keyword>
<dbReference type="InterPro" id="IPR022646">
    <property type="entry name" value="SecD/SecF_CS"/>
</dbReference>
<dbReference type="GO" id="GO:0005886">
    <property type="term" value="C:plasma membrane"/>
    <property type="evidence" value="ECO:0007669"/>
    <property type="project" value="UniProtKB-SubCell"/>
</dbReference>